<dbReference type="PRINTS" id="PR01032">
    <property type="entry name" value="PHAGEIV"/>
</dbReference>
<comment type="caution">
    <text evidence="11">The sequence shown here is derived from an EMBL/GenBank/DDBJ whole genome shotgun (WGS) entry which is preliminary data.</text>
</comment>
<dbReference type="RefSeq" id="WP_096448307.1">
    <property type="nucleotide sequence ID" value="NZ_JBHSOG010000014.1"/>
</dbReference>
<keyword evidence="3 9" id="KW-0732">Signal</keyword>
<dbReference type="InterPro" id="IPR004846">
    <property type="entry name" value="T2SS/T3SS_dom"/>
</dbReference>
<feature type="compositionally biased region" description="Low complexity" evidence="8">
    <location>
        <begin position="636"/>
        <end position="663"/>
    </location>
</feature>
<dbReference type="InterPro" id="IPR011662">
    <property type="entry name" value="Secretin/TonB_short_N"/>
</dbReference>
<evidence type="ECO:0000256" key="6">
    <source>
        <dbReference type="RuleBase" id="RU004003"/>
    </source>
</evidence>
<dbReference type="Proteomes" id="UP001595974">
    <property type="component" value="Unassembled WGS sequence"/>
</dbReference>
<dbReference type="SMART" id="SM00965">
    <property type="entry name" value="STN"/>
    <property type="match status" value="1"/>
</dbReference>
<dbReference type="InterPro" id="IPR005644">
    <property type="entry name" value="NolW-like"/>
</dbReference>
<keyword evidence="12" id="KW-1185">Reference proteome</keyword>
<dbReference type="PANTHER" id="PTHR30332">
    <property type="entry name" value="PROBABLE GENERAL SECRETION PATHWAY PROTEIN D"/>
    <property type="match status" value="1"/>
</dbReference>
<evidence type="ECO:0000256" key="7">
    <source>
        <dbReference type="RuleBase" id="RU004004"/>
    </source>
</evidence>
<protein>
    <submittedName>
        <fullName evidence="11">Secretin N-terminal domain-containing protein</fullName>
    </submittedName>
</protein>
<dbReference type="PRINTS" id="PR00811">
    <property type="entry name" value="BCTERIALGSPD"/>
</dbReference>
<dbReference type="EMBL" id="JBHSOG010000014">
    <property type="protein sequence ID" value="MFC5768738.1"/>
    <property type="molecule type" value="Genomic_DNA"/>
</dbReference>
<keyword evidence="5" id="KW-0998">Cell outer membrane</keyword>
<name>A0ABW1ANP4_9RHOO</name>
<organism evidence="11 12">
    <name type="scientific">Thauera sinica</name>
    <dbReference type="NCBI Taxonomy" id="2665146"/>
    <lineage>
        <taxon>Bacteria</taxon>
        <taxon>Pseudomonadati</taxon>
        <taxon>Pseudomonadota</taxon>
        <taxon>Betaproteobacteria</taxon>
        <taxon>Rhodocyclales</taxon>
        <taxon>Zoogloeaceae</taxon>
        <taxon>Thauera</taxon>
    </lineage>
</organism>
<dbReference type="Gene3D" id="3.30.1370.120">
    <property type="match status" value="1"/>
</dbReference>
<dbReference type="Gene3D" id="3.30.1370.130">
    <property type="match status" value="1"/>
</dbReference>
<evidence type="ECO:0000256" key="1">
    <source>
        <dbReference type="ARBA" id="ARBA00004370"/>
    </source>
</evidence>
<dbReference type="InterPro" id="IPR038591">
    <property type="entry name" value="NolW-like_sf"/>
</dbReference>
<dbReference type="InterPro" id="IPR001775">
    <property type="entry name" value="GspD/PilQ"/>
</dbReference>
<comment type="similarity">
    <text evidence="6">Belongs to the bacterial secretin family.</text>
</comment>
<comment type="subcellular location">
    <subcellularLocation>
        <location evidence="7">Cell outer membrane</location>
    </subcellularLocation>
    <subcellularLocation>
        <location evidence="1">Membrane</location>
    </subcellularLocation>
</comment>
<sequence length="707" mass="74785">MTQKSRSCPPLRGLVLSVSLLVLSACATNPALERSRAAFADGDRTAAFILLKGEVAKDPGNHELRAYYLRQRELLASERLAAADRARAAGRTEEAARLYAEVLQIDSESPRARIGAAELAADARRTARLNEAEAAIGKDDAAAERAVRAVLVEQPSNARARQLLRTLDERADAKAAPVVEALGGAMAKPVTLEFREAPLRIVFEALARASGLNFVFDRDVRADSKVTLFVRNSSVDEVLKLITTTQQLERKLLNTNSVLIYPANAAKQKEYLDLVTRSFYLANADAKQALAMVRQLVKTKDVFIDEKLNMLAIKDTPEAVRLAERVLATLDIAEPEVMLEVEVLEIGRNKLSDLGVEFPNEVGYGLIQSGLATTTIVNGVTQTTTSPGGALAAGVVNLRNTGSMVPYVSNPAAILKLRNEDGDTSLLANPRIRVKNREKAKIHIGEKLPVFTTTSTANVGVSASVSYLDVGLKLDVEPSVTLEDEVVIKVALEVSSIVKEVPGPSSSLAYQIGTRSAATTLRLADGETQVLAGLISDEERSSARRLPGLGDIPGLGRLFSAQRDSAVKTEVVLLITPRIVRNVIAPPTTRADQPAGTESSVGKRQLRLGPTAPNSLGLHGGARTPPGAGNREPVREAPVQEEAPAAEAAPAPEAAPAQEAAPAGTREGAAEVTPVAPAAPGAAAAEPAAAPPAGDGTPPPERVERSD</sequence>
<dbReference type="PROSITE" id="PS51257">
    <property type="entry name" value="PROKAR_LIPOPROTEIN"/>
    <property type="match status" value="1"/>
</dbReference>
<gene>
    <name evidence="11" type="ORF">ACFPTN_05080</name>
</gene>
<feature type="domain" description="Secretin/TonB short N-terminal" evidence="10">
    <location>
        <begin position="212"/>
        <end position="263"/>
    </location>
</feature>
<evidence type="ECO:0000256" key="2">
    <source>
        <dbReference type="ARBA" id="ARBA00022448"/>
    </source>
</evidence>
<dbReference type="InterPro" id="IPR050810">
    <property type="entry name" value="Bact_Secretion_Sys_Channel"/>
</dbReference>
<evidence type="ECO:0000259" key="10">
    <source>
        <dbReference type="SMART" id="SM00965"/>
    </source>
</evidence>
<keyword evidence="4" id="KW-0472">Membrane</keyword>
<feature type="signal peptide" evidence="9">
    <location>
        <begin position="1"/>
        <end position="27"/>
    </location>
</feature>
<evidence type="ECO:0000313" key="12">
    <source>
        <dbReference type="Proteomes" id="UP001595974"/>
    </source>
</evidence>
<dbReference type="Pfam" id="PF00263">
    <property type="entry name" value="Secretin"/>
    <property type="match status" value="1"/>
</dbReference>
<reference evidence="12" key="1">
    <citation type="journal article" date="2019" name="Int. J. Syst. Evol. Microbiol.">
        <title>The Global Catalogue of Microorganisms (GCM) 10K type strain sequencing project: providing services to taxonomists for standard genome sequencing and annotation.</title>
        <authorList>
            <consortium name="The Broad Institute Genomics Platform"/>
            <consortium name="The Broad Institute Genome Sequencing Center for Infectious Disease"/>
            <person name="Wu L."/>
            <person name="Ma J."/>
        </authorList>
    </citation>
    <scope>NUCLEOTIDE SEQUENCE [LARGE SCALE GENOMIC DNA]</scope>
    <source>
        <strain evidence="12">SHR3</strain>
    </source>
</reference>
<evidence type="ECO:0000256" key="5">
    <source>
        <dbReference type="ARBA" id="ARBA00023237"/>
    </source>
</evidence>
<evidence type="ECO:0000256" key="3">
    <source>
        <dbReference type="ARBA" id="ARBA00022729"/>
    </source>
</evidence>
<proteinExistence type="inferred from homology"/>
<dbReference type="PANTHER" id="PTHR30332:SF17">
    <property type="entry name" value="TYPE IV PILIATION SYSTEM PROTEIN DR_0774-RELATED"/>
    <property type="match status" value="1"/>
</dbReference>
<evidence type="ECO:0000256" key="9">
    <source>
        <dbReference type="SAM" id="SignalP"/>
    </source>
</evidence>
<dbReference type="Pfam" id="PF03958">
    <property type="entry name" value="Secretin_N"/>
    <property type="match status" value="1"/>
</dbReference>
<feature type="region of interest" description="Disordered" evidence="8">
    <location>
        <begin position="586"/>
        <end position="707"/>
    </location>
</feature>
<feature type="compositionally biased region" description="Low complexity" evidence="8">
    <location>
        <begin position="670"/>
        <end position="696"/>
    </location>
</feature>
<keyword evidence="2 7" id="KW-0813">Transport</keyword>
<evidence type="ECO:0000256" key="8">
    <source>
        <dbReference type="SAM" id="MobiDB-lite"/>
    </source>
</evidence>
<evidence type="ECO:0000313" key="11">
    <source>
        <dbReference type="EMBL" id="MFC5768738.1"/>
    </source>
</evidence>
<evidence type="ECO:0000256" key="4">
    <source>
        <dbReference type="ARBA" id="ARBA00023136"/>
    </source>
</evidence>
<feature type="chain" id="PRO_5047304279" evidence="9">
    <location>
        <begin position="28"/>
        <end position="707"/>
    </location>
</feature>
<accession>A0ABW1ANP4</accession>